<dbReference type="InterPro" id="IPR003961">
    <property type="entry name" value="FN3_dom"/>
</dbReference>
<dbReference type="CDD" id="cd00063">
    <property type="entry name" value="FN3"/>
    <property type="match status" value="1"/>
</dbReference>
<dbReference type="Pfam" id="PF01108">
    <property type="entry name" value="Tissue_fac"/>
    <property type="match status" value="1"/>
</dbReference>
<dbReference type="InterPro" id="IPR036116">
    <property type="entry name" value="FN3_sf"/>
</dbReference>
<dbReference type="OrthoDB" id="8947665at2759"/>
<reference evidence="2 3" key="1">
    <citation type="submission" date="2019-04" db="EMBL/GenBank/DDBJ databases">
        <authorList>
            <consortium name="Wellcome Sanger Institute Data Sharing"/>
        </authorList>
    </citation>
    <scope>NUCLEOTIDE SEQUENCE [LARGE SCALE GENOMIC DNA]</scope>
</reference>
<dbReference type="InterPro" id="IPR050650">
    <property type="entry name" value="Type-II_Cytokine-TF_Rcpt"/>
</dbReference>
<organism evidence="2 3">
    <name type="scientific">Scleropages formosus</name>
    <name type="common">Asian bonytongue</name>
    <name type="synonym">Osteoglossum formosum</name>
    <dbReference type="NCBI Taxonomy" id="113540"/>
    <lineage>
        <taxon>Eukaryota</taxon>
        <taxon>Metazoa</taxon>
        <taxon>Chordata</taxon>
        <taxon>Craniata</taxon>
        <taxon>Vertebrata</taxon>
        <taxon>Euteleostomi</taxon>
        <taxon>Actinopterygii</taxon>
        <taxon>Neopterygii</taxon>
        <taxon>Teleostei</taxon>
        <taxon>Osteoglossocephala</taxon>
        <taxon>Osteoglossomorpha</taxon>
        <taxon>Osteoglossiformes</taxon>
        <taxon>Osteoglossidae</taxon>
        <taxon>Scleropages</taxon>
    </lineage>
</organism>
<dbReference type="SUPFAM" id="SSF49265">
    <property type="entry name" value="Fibronectin type III"/>
    <property type="match status" value="1"/>
</dbReference>
<evidence type="ECO:0000259" key="1">
    <source>
        <dbReference type="Pfam" id="PF01108"/>
    </source>
</evidence>
<dbReference type="Ensembl" id="ENSSFOT00015041063.1">
    <property type="protein sequence ID" value="ENSSFOP00015047893.1"/>
    <property type="gene ID" value="ENSSFOG00015031868.1"/>
</dbReference>
<dbReference type="PANTHER" id="PTHR20859:SF53">
    <property type="entry name" value="INTERLEUKIN-22 RECEPTOR SUBUNIT ALPHA-1"/>
    <property type="match status" value="1"/>
</dbReference>
<dbReference type="GO" id="GO:0005886">
    <property type="term" value="C:plasma membrane"/>
    <property type="evidence" value="ECO:0007669"/>
    <property type="project" value="TreeGrafter"/>
</dbReference>
<keyword evidence="3" id="KW-1185">Reference proteome</keyword>
<evidence type="ECO:0000313" key="3">
    <source>
        <dbReference type="Proteomes" id="UP000694397"/>
    </source>
</evidence>
<reference evidence="2" key="2">
    <citation type="submission" date="2025-08" db="UniProtKB">
        <authorList>
            <consortium name="Ensembl"/>
        </authorList>
    </citation>
    <scope>IDENTIFICATION</scope>
</reference>
<name>A0A8C9TAR7_SCLFO</name>
<dbReference type="Gene3D" id="2.60.40.10">
    <property type="entry name" value="Immunoglobulins"/>
    <property type="match status" value="1"/>
</dbReference>
<dbReference type="InterPro" id="IPR013783">
    <property type="entry name" value="Ig-like_fold"/>
</dbReference>
<proteinExistence type="predicted"/>
<evidence type="ECO:0000313" key="2">
    <source>
        <dbReference type="Ensembl" id="ENSSFOP00015047893.1"/>
    </source>
</evidence>
<dbReference type="Proteomes" id="UP000694397">
    <property type="component" value="Chromosome 1"/>
</dbReference>
<dbReference type="PANTHER" id="PTHR20859">
    <property type="entry name" value="INTERFERON/INTERLEUKIN RECEPTOR"/>
    <property type="match status" value="1"/>
</dbReference>
<protein>
    <recommendedName>
        <fullName evidence="1">Fibronectin type-III domain-containing protein</fullName>
    </recommendedName>
</protein>
<reference evidence="2" key="3">
    <citation type="submission" date="2025-09" db="UniProtKB">
        <authorList>
            <consortium name="Ensembl"/>
        </authorList>
    </citation>
    <scope>IDENTIFICATION</scope>
</reference>
<dbReference type="AlphaFoldDB" id="A0A8C9TAR7"/>
<gene>
    <name evidence="2" type="primary">crfb1</name>
</gene>
<accession>A0A8C9TAR7</accession>
<feature type="domain" description="Fibronectin type-III" evidence="1">
    <location>
        <begin position="13"/>
        <end position="95"/>
    </location>
</feature>
<dbReference type="GO" id="GO:0004896">
    <property type="term" value="F:cytokine receptor activity"/>
    <property type="evidence" value="ECO:0007669"/>
    <property type="project" value="TreeGrafter"/>
</dbReference>
<sequence length="116" mass="12928">LTHRNMNTVCVMVISVPAPRNVTIQSVDFEHILKWDPGPRTPPGTMYRVNVSGSGRKSGLLLLTNVTVINLTDVLKDEYGEYQISVQALYKGKLSSAPFKIFSPWRDSEFALFSGL</sequence>